<comment type="caution">
    <text evidence="1">The sequence shown here is derived from an EMBL/GenBank/DDBJ whole genome shotgun (WGS) entry which is preliminary data.</text>
</comment>
<keyword evidence="2" id="KW-1185">Reference proteome</keyword>
<evidence type="ECO:0000313" key="2">
    <source>
        <dbReference type="Proteomes" id="UP000652477"/>
    </source>
</evidence>
<evidence type="ECO:0000313" key="1">
    <source>
        <dbReference type="EMBL" id="MBC5689787.1"/>
    </source>
</evidence>
<protein>
    <recommendedName>
        <fullName evidence="3">Phage tail family protein</fullName>
    </recommendedName>
</protein>
<proteinExistence type="predicted"/>
<dbReference type="EMBL" id="JACOPF010000002">
    <property type="protein sequence ID" value="MBC5689787.1"/>
    <property type="molecule type" value="Genomic_DNA"/>
</dbReference>
<name>A0A923LKL3_9FIRM</name>
<dbReference type="RefSeq" id="WP_186876437.1">
    <property type="nucleotide sequence ID" value="NZ_JACOPF010000002.1"/>
</dbReference>
<sequence length="242" mass="27145">MFDYNPQYYNEDKQVGERCFFDGKDVYIDFNADLKSFEVTPGAIDPDFSPAAGRSNFNLFNVEAEPAELVAEFYVGGPSYEATQTNISNMLTAARQCVIRKEGDIFEYAAVLIDRDSENTEVEPYYLLSLKFAVIRRKPLVIKKLEKTTVIYNEGNTSSGMRISISPEKALETFTVAGITIEDLNPGTTYVIDGIVGRVTANGVNYFAHTDLVDFPKIQPRKNEIVMSEEIPVTVSFYPVFS</sequence>
<organism evidence="1 2">
    <name type="scientific">Mediterraneibacter hominis</name>
    <dbReference type="NCBI Taxonomy" id="2763054"/>
    <lineage>
        <taxon>Bacteria</taxon>
        <taxon>Bacillati</taxon>
        <taxon>Bacillota</taxon>
        <taxon>Clostridia</taxon>
        <taxon>Lachnospirales</taxon>
        <taxon>Lachnospiraceae</taxon>
        <taxon>Mediterraneibacter</taxon>
    </lineage>
</organism>
<accession>A0A923LKL3</accession>
<dbReference type="AlphaFoldDB" id="A0A923LKL3"/>
<gene>
    <name evidence="1" type="ORF">H8S37_12750</name>
</gene>
<reference evidence="1" key="1">
    <citation type="submission" date="2020-08" db="EMBL/GenBank/DDBJ databases">
        <title>Genome public.</title>
        <authorList>
            <person name="Liu C."/>
            <person name="Sun Q."/>
        </authorList>
    </citation>
    <scope>NUCLEOTIDE SEQUENCE</scope>
    <source>
        <strain evidence="1">NSJ-55</strain>
    </source>
</reference>
<evidence type="ECO:0008006" key="3">
    <source>
        <dbReference type="Google" id="ProtNLM"/>
    </source>
</evidence>
<dbReference type="Proteomes" id="UP000652477">
    <property type="component" value="Unassembled WGS sequence"/>
</dbReference>